<dbReference type="Pfam" id="PF05316">
    <property type="entry name" value="VAR1"/>
    <property type="match status" value="1"/>
</dbReference>
<accession>A0A1P8NNK4</accession>
<proteinExistence type="inferred from homology"/>
<dbReference type="GO" id="GO:0005739">
    <property type="term" value="C:mitochondrion"/>
    <property type="evidence" value="ECO:0007669"/>
    <property type="project" value="UniProtKB-SubCell"/>
</dbReference>
<sequence length="359" mass="41600">MNMPTNNIIKLNQHIKDILLYKIEHKDTKDISLESLLDLYSQLETKKVITRKHVSRKITEMIAFTKENVREISIKNNNLNNKKEILLNMKTSLPITDNSIINTSEVNVLNDTDTNSNNKPKISKNRYIRTISPFNLELASYSNIFYHFNKNNNKIIKNIYSIIESSFYSMSSLISKPVYYINPNNMKIQLFYYWHPLKKRFKVSNLHSKFLILNEAKLKKLSLFLSHIFKKSVELEITRIYYPHYDSNILANLLGLIINVSKFRIIRKRLFSVAKIKNPSKLTKKINTAIVPAFLSGIRLKLAGRILSKNLSVKVKSKTIQRGTLARTKATFVSTSRFTSKNRRGAFSITVNTGHLIID</sequence>
<geneLocation type="mitochondrion" evidence="7"/>
<dbReference type="GO" id="GO:0006412">
    <property type="term" value="P:translation"/>
    <property type="evidence" value="ECO:0007669"/>
    <property type="project" value="InterPro"/>
</dbReference>
<gene>
    <name evidence="7" type="primary">orf359</name>
</gene>
<dbReference type="GO" id="GO:1990904">
    <property type="term" value="C:ribonucleoprotein complex"/>
    <property type="evidence" value="ECO:0007669"/>
    <property type="project" value="UniProtKB-KW"/>
</dbReference>
<dbReference type="GeneID" id="31078749"/>
<evidence type="ECO:0000256" key="6">
    <source>
        <dbReference type="ARBA" id="ARBA00035157"/>
    </source>
</evidence>
<evidence type="ECO:0000256" key="1">
    <source>
        <dbReference type="ARBA" id="ARBA00004173"/>
    </source>
</evidence>
<name>A0A1P8NNK4_HERCO</name>
<organism evidence="7">
    <name type="scientific">Hericium coralloides</name>
    <name type="common">Coral tooth fungus</name>
    <name type="synonym">Hericium ramosum</name>
    <dbReference type="NCBI Taxonomy" id="100756"/>
    <lineage>
        <taxon>Eukaryota</taxon>
        <taxon>Fungi</taxon>
        <taxon>Dikarya</taxon>
        <taxon>Basidiomycota</taxon>
        <taxon>Agaricomycotina</taxon>
        <taxon>Agaricomycetes</taxon>
        <taxon>Russulales</taxon>
        <taxon>Hericiaceae</taxon>
        <taxon>Hericium</taxon>
    </lineage>
</organism>
<dbReference type="InterPro" id="IPR007980">
    <property type="entry name" value="Ribosomal_uS3m_fun"/>
</dbReference>
<keyword evidence="5" id="KW-0687">Ribonucleoprotein</keyword>
<reference evidence="7" key="1">
    <citation type="submission" date="2016-10" db="EMBL/GenBank/DDBJ databases">
        <authorList>
            <person name="de Groot N.N."/>
        </authorList>
    </citation>
    <scope>NUCLEOTIDE SEQUENCE</scope>
    <source>
        <strain evidence="7">Tvtc0002</strain>
    </source>
</reference>
<evidence type="ECO:0000256" key="2">
    <source>
        <dbReference type="ARBA" id="ARBA00010761"/>
    </source>
</evidence>
<evidence type="ECO:0000256" key="5">
    <source>
        <dbReference type="ARBA" id="ARBA00023274"/>
    </source>
</evidence>
<dbReference type="GO" id="GO:0003735">
    <property type="term" value="F:structural constituent of ribosome"/>
    <property type="evidence" value="ECO:0007669"/>
    <property type="project" value="InterPro"/>
</dbReference>
<dbReference type="RefSeq" id="YP_009348164.1">
    <property type="nucleotide sequence ID" value="NC_033903.1"/>
</dbReference>
<evidence type="ECO:0000256" key="4">
    <source>
        <dbReference type="ARBA" id="ARBA00023128"/>
    </source>
</evidence>
<keyword evidence="3" id="KW-0689">Ribosomal protein</keyword>
<protein>
    <recommendedName>
        <fullName evidence="6">Small ribosomal subunit protein uS3m</fullName>
    </recommendedName>
</protein>
<comment type="subcellular location">
    <subcellularLocation>
        <location evidence="1">Mitochondrion</location>
    </subcellularLocation>
</comment>
<dbReference type="AlphaFoldDB" id="A0A1P8NNK4"/>
<evidence type="ECO:0000313" key="7">
    <source>
        <dbReference type="EMBL" id="APX41117.1"/>
    </source>
</evidence>
<dbReference type="EMBL" id="KY007042">
    <property type="protein sequence ID" value="APX41117.1"/>
    <property type="molecule type" value="Genomic_DNA"/>
</dbReference>
<keyword evidence="4 7" id="KW-0496">Mitochondrion</keyword>
<evidence type="ECO:0000256" key="3">
    <source>
        <dbReference type="ARBA" id="ARBA00022980"/>
    </source>
</evidence>
<comment type="similarity">
    <text evidence="2">Belongs to the universal ribosomal protein uS3 family.</text>
</comment>
<dbReference type="GO" id="GO:0005840">
    <property type="term" value="C:ribosome"/>
    <property type="evidence" value="ECO:0007669"/>
    <property type="project" value="UniProtKB-KW"/>
</dbReference>